<dbReference type="Proteomes" id="UP000501945">
    <property type="component" value="Chromosome"/>
</dbReference>
<dbReference type="Pfam" id="PF04439">
    <property type="entry name" value="Adenyl_transf"/>
    <property type="match status" value="1"/>
</dbReference>
<dbReference type="OrthoDB" id="9776406at2"/>
<dbReference type="RefSeq" id="WP_061775181.1">
    <property type="nucleotide sequence ID" value="NZ_BAAAXH010000005.1"/>
</dbReference>
<dbReference type="SUPFAM" id="SSF81631">
    <property type="entry name" value="PAP/OAS1 substrate-binding domain"/>
    <property type="match status" value="1"/>
</dbReference>
<dbReference type="Gene3D" id="1.20.120.330">
    <property type="entry name" value="Nucleotidyltransferases domain 2"/>
    <property type="match status" value="1"/>
</dbReference>
<dbReference type="GeneID" id="93294976"/>
<proteinExistence type="predicted"/>
<protein>
    <submittedName>
        <fullName evidence="1">Uncharacterized protein</fullName>
    </submittedName>
</protein>
<dbReference type="InterPro" id="IPR007530">
    <property type="entry name" value="Aminoglycoside_adenylylTfrase"/>
</dbReference>
<organism evidence="1 2">
    <name type="scientific">Pseudolactococcus raffinolactis</name>
    <dbReference type="NCBI Taxonomy" id="1366"/>
    <lineage>
        <taxon>Bacteria</taxon>
        <taxon>Bacillati</taxon>
        <taxon>Bacillota</taxon>
        <taxon>Bacilli</taxon>
        <taxon>Lactobacillales</taxon>
        <taxon>Streptococcaceae</taxon>
        <taxon>Pseudolactococcus</taxon>
    </lineage>
</organism>
<dbReference type="AlphaFoldDB" id="A0A2A5S8M5"/>
<name>A0A2A5S8M5_9LACT</name>
<gene>
    <name evidence="1" type="ORF">GU336_07335</name>
</gene>
<dbReference type="SUPFAM" id="SSF81301">
    <property type="entry name" value="Nucleotidyltransferase"/>
    <property type="match status" value="1"/>
</dbReference>
<accession>A0A2A5S8M5</accession>
<dbReference type="Gene3D" id="3.30.460.10">
    <property type="entry name" value="Beta Polymerase, domain 2"/>
    <property type="match status" value="1"/>
</dbReference>
<evidence type="ECO:0000313" key="2">
    <source>
        <dbReference type="Proteomes" id="UP000501945"/>
    </source>
</evidence>
<dbReference type="EMBL" id="CP047616">
    <property type="protein sequence ID" value="QIW53967.1"/>
    <property type="molecule type" value="Genomic_DNA"/>
</dbReference>
<sequence length="266" mass="30673">MTSETLYNLILTTAQENTAILMIGSEGSRNDPTVTPDQYQDFDITYFVSDDVFPTFDVFDRSRFGDMMIQQILPEKNRWCWLMQFMDGNRLDLKIQPVSVVPDYLAEDTLNTILLDKTGHYTNLTATSDRTHWVQRPTQSEFDDSITEFFWVSTYVLKGILRGELLYANTFFESIVREELYRLLTWRIGRDTDFSLSVGKAHKRLPAYFEGIESLYDLSDLTGTGQALSTALKMANDLLPSLSHDLQLTYDVASVERTTDYILRQL</sequence>
<evidence type="ECO:0000313" key="1">
    <source>
        <dbReference type="EMBL" id="QIW53967.1"/>
    </source>
</evidence>
<reference evidence="1 2" key="1">
    <citation type="submission" date="2019-12" db="EMBL/GenBank/DDBJ databases">
        <title>Whole genome sequences of Lactococcus raffinolactis strains isolated from sewage.</title>
        <authorList>
            <person name="Ybazeta G."/>
            <person name="Ross M."/>
            <person name="Brabant-Kirwan D."/>
            <person name="Saleh M."/>
            <person name="Dillon J.A."/>
            <person name="Splinter K."/>
            <person name="Nokhbeh R."/>
        </authorList>
    </citation>
    <scope>NUCLEOTIDE SEQUENCE [LARGE SCALE GENOMIC DNA]</scope>
    <source>
        <strain evidence="1 2">Lr_19_5</strain>
    </source>
</reference>
<dbReference type="InterPro" id="IPR043519">
    <property type="entry name" value="NT_sf"/>
</dbReference>